<evidence type="ECO:0000313" key="1">
    <source>
        <dbReference type="EMBL" id="CAB4295916.1"/>
    </source>
</evidence>
<accession>A0A6J5W392</accession>
<sequence>MNRGGSCLSLKKEFLRFVGIAGGLRRWSDMKVMKLTNSVGPVGHRETGPPTGPQKTTALLLPPPLSCYCFGLQVFFLEGAVVGPSRTVRNRCRHIYHVYGQHIRQAPRLPMPMLSSLLPPPSSLLLPNPINILFLLGYHNSSS</sequence>
<protein>
    <submittedName>
        <fullName evidence="1">Uncharacterized protein</fullName>
    </submittedName>
</protein>
<organism evidence="1 2">
    <name type="scientific">Prunus armeniaca</name>
    <name type="common">Apricot</name>
    <name type="synonym">Armeniaca vulgaris</name>
    <dbReference type="NCBI Taxonomy" id="36596"/>
    <lineage>
        <taxon>Eukaryota</taxon>
        <taxon>Viridiplantae</taxon>
        <taxon>Streptophyta</taxon>
        <taxon>Embryophyta</taxon>
        <taxon>Tracheophyta</taxon>
        <taxon>Spermatophyta</taxon>
        <taxon>Magnoliopsida</taxon>
        <taxon>eudicotyledons</taxon>
        <taxon>Gunneridae</taxon>
        <taxon>Pentapetalae</taxon>
        <taxon>rosids</taxon>
        <taxon>fabids</taxon>
        <taxon>Rosales</taxon>
        <taxon>Rosaceae</taxon>
        <taxon>Amygdaloideae</taxon>
        <taxon>Amygdaleae</taxon>
        <taxon>Prunus</taxon>
    </lineage>
</organism>
<dbReference type="Proteomes" id="UP000507245">
    <property type="component" value="Unassembled WGS sequence"/>
</dbReference>
<dbReference type="EMBL" id="CAEKKB010000001">
    <property type="protein sequence ID" value="CAB4295916.1"/>
    <property type="molecule type" value="Genomic_DNA"/>
</dbReference>
<evidence type="ECO:0000313" key="2">
    <source>
        <dbReference type="Proteomes" id="UP000507245"/>
    </source>
</evidence>
<reference evidence="2" key="1">
    <citation type="journal article" date="2020" name="Genome Biol.">
        <title>Gamete binning: chromosome-level and haplotype-resolved genome assembly enabled by high-throughput single-cell sequencing of gamete genomes.</title>
        <authorList>
            <person name="Campoy J.A."/>
            <person name="Sun H."/>
            <person name="Goel M."/>
            <person name="Jiao W.-B."/>
            <person name="Folz-Donahue K."/>
            <person name="Wang N."/>
            <person name="Rubio M."/>
            <person name="Liu C."/>
            <person name="Kukat C."/>
            <person name="Ruiz D."/>
            <person name="Huettel B."/>
            <person name="Schneeberger K."/>
        </authorList>
    </citation>
    <scope>NUCLEOTIDE SEQUENCE [LARGE SCALE GENOMIC DNA]</scope>
    <source>
        <strain evidence="2">cv. Rojo Pasion</strain>
    </source>
</reference>
<proteinExistence type="predicted"/>
<name>A0A6J5W392_PRUAR</name>
<gene>
    <name evidence="1" type="ORF">ORAREDHAP_LOCUS7425</name>
</gene>
<keyword evidence="2" id="KW-1185">Reference proteome</keyword>
<dbReference type="AlphaFoldDB" id="A0A6J5W392"/>